<dbReference type="InterPro" id="IPR025153">
    <property type="entry name" value="Ead_Ea22"/>
</dbReference>
<evidence type="ECO:0000313" key="1">
    <source>
        <dbReference type="EMBL" id="ROQ49117.1"/>
    </source>
</evidence>
<reference evidence="1 2" key="1">
    <citation type="submission" date="2018-11" db="EMBL/GenBank/DDBJ databases">
        <title>Genomic analyses of the natural microbiome of Caenorhabditis elegans.</title>
        <authorList>
            <person name="Samuel B."/>
        </authorList>
    </citation>
    <scope>NUCLEOTIDE SEQUENCE [LARGE SCALE GENOMIC DNA]</scope>
    <source>
        <strain evidence="1 2">BIGb0473</strain>
    </source>
</reference>
<dbReference type="Pfam" id="PF13935">
    <property type="entry name" value="Ead_Ea22"/>
    <property type="match status" value="1"/>
</dbReference>
<evidence type="ECO:0000313" key="2">
    <source>
        <dbReference type="Proteomes" id="UP000269115"/>
    </source>
</evidence>
<sequence>MMNEGQFIDLARLEQLAESATKGEWKCAKKADGRFWHIGSGNQAIGTTHAASSKFSSVQAAMFEANARFIAAAHPAVVLALVAELKALRVKVGGQ</sequence>
<name>A0A9X8EFT1_PSEPU</name>
<protein>
    <submittedName>
        <fullName evidence="1">Uncharacterized protein</fullName>
    </submittedName>
</protein>
<organism evidence="1 2">
    <name type="scientific">Pseudomonas putida</name>
    <name type="common">Arthrobacter siderocapsulatus</name>
    <dbReference type="NCBI Taxonomy" id="303"/>
    <lineage>
        <taxon>Bacteria</taxon>
        <taxon>Pseudomonadati</taxon>
        <taxon>Pseudomonadota</taxon>
        <taxon>Gammaproteobacteria</taxon>
        <taxon>Pseudomonadales</taxon>
        <taxon>Pseudomonadaceae</taxon>
        <taxon>Pseudomonas</taxon>
    </lineage>
</organism>
<proteinExistence type="predicted"/>
<accession>A0A9X8EFT1</accession>
<dbReference type="Proteomes" id="UP000269115">
    <property type="component" value="Unassembled WGS sequence"/>
</dbReference>
<dbReference type="AlphaFoldDB" id="A0A9X8EFT1"/>
<dbReference type="EMBL" id="RJUR01000014">
    <property type="protein sequence ID" value="ROQ49117.1"/>
    <property type="molecule type" value="Genomic_DNA"/>
</dbReference>
<gene>
    <name evidence="1" type="ORF">EDF85_3426</name>
</gene>
<comment type="caution">
    <text evidence="1">The sequence shown here is derived from an EMBL/GenBank/DDBJ whole genome shotgun (WGS) entry which is preliminary data.</text>
</comment>